<proteinExistence type="predicted"/>
<protein>
    <submittedName>
        <fullName evidence="2">WD repeat protein</fullName>
    </submittedName>
</protein>
<feature type="region of interest" description="Disordered" evidence="1">
    <location>
        <begin position="1002"/>
        <end position="1053"/>
    </location>
</feature>
<feature type="compositionally biased region" description="Low complexity" evidence="1">
    <location>
        <begin position="907"/>
        <end position="931"/>
    </location>
</feature>
<comment type="caution">
    <text evidence="2">The sequence shown here is derived from an EMBL/GenBank/DDBJ whole genome shotgun (WGS) entry which is preliminary data.</text>
</comment>
<dbReference type="Pfam" id="PF00400">
    <property type="entry name" value="WD40"/>
    <property type="match status" value="3"/>
</dbReference>
<sequence>MANNSLNTKSRAQGPSSSLRVTPTNSPVLRPPSRSHHKPSLHQSTLSLQTVIGTTTTNPNGFSSHDESRSFALCAGSAAVLAELDAENNVNQRFFRARPSATPINPVASFYSQSTPPVTPDSRKRSISNLKFSPHTSLYNGSPSNDLAENSSPRAWSSRERIKAVTSVSISPNGRFLAVGETGYNPRVLIFSTAKDSPPDIPLSILNEHTIGVRGLAFSANSQCLATLGDVNDGFLFVWTVNLKTGSAKLHSTNKCTSFVRDMCWMGQTLITVGVRHVKVWRIPEVRPVSPTKSRLNADATASPPKTVPKALSGRNCLLGNLGDNTFTCVASISGHEAVVGTDAGALCLLDDSGGCQKLSLIKYVDYGITSLATDFDQSLLWVGGRGRKIEKISFESLRPLVASPLSPGLTEKKPGNESCKGPSITCIGSLSSHLVTTDATRVTNIYPMETFNAEDEPSQTQISMPAHRDPVLGIASLKMPNNLSAEFFTWSCKGHVHFWDTHGRCLDSRKVELDQFPGCNDDMSNELRKLRATEGMELFVSGDRFGVLRVLSGQSWKCINEVRAHGGEVTDIAIQSGQGLCLVASAGRDRMVQLFQRYEEKLQLIQTMDDHVGAVVQLLFADDGDKLLSSSADRTILIRDRVTREVDGETAVAYIISKVITLKTSPISMTLLPDNLDTLIVSTIDRSIQELDITSGRHIHSFRAADSDTTGDTVVMDSLTMAAEIPGQSPKLLIGVSSTDKSIRVYDSERNILLAGEFGHAEGVSDVLLLESNWPDKSPKRTLISAGMDGIVMIWNLSVQPQQLQDFTQINSRGDEGTPPTKLTASKPPLRRILSKTELAVFQRQDSFPATPTPVREQSPPLVRKKLSRYSLVPPLKDSNLATPSPPMSNRRTPISYNSTEKLRRSPSPVSPKSSTPKKPSSTSNNNVRRSSMDIRSRSKSQGKAEFGSLGMSTEQVCRTLRAYRKKLNGSPDHLQSQKDLERELNLTLRVLKSRNARCENVETETDSSGKENQKLHVPAHIHRAPSTPNLNQKESARKISRSRSLDADGEG</sequence>
<feature type="region of interest" description="Disordered" evidence="1">
    <location>
        <begin position="134"/>
        <end position="153"/>
    </location>
</feature>
<dbReference type="STRING" id="2070753.A0A3A2ZFK5"/>
<dbReference type="SMART" id="SM00320">
    <property type="entry name" value="WD40"/>
    <property type="match status" value="8"/>
</dbReference>
<dbReference type="Proteomes" id="UP000266188">
    <property type="component" value="Unassembled WGS sequence"/>
</dbReference>
<evidence type="ECO:0000313" key="3">
    <source>
        <dbReference type="Proteomes" id="UP000266188"/>
    </source>
</evidence>
<feature type="region of interest" description="Disordered" evidence="1">
    <location>
        <begin position="105"/>
        <end position="127"/>
    </location>
</feature>
<name>A0A3A2ZFK5_9EURO</name>
<keyword evidence="3" id="KW-1185">Reference proteome</keyword>
<dbReference type="OrthoDB" id="6252103at2759"/>
<feature type="compositionally biased region" description="Polar residues" evidence="1">
    <location>
        <begin position="881"/>
        <end position="901"/>
    </location>
</feature>
<accession>A0A3A2ZFK5</accession>
<dbReference type="InterPro" id="IPR001680">
    <property type="entry name" value="WD40_rpt"/>
</dbReference>
<dbReference type="InterPro" id="IPR015943">
    <property type="entry name" value="WD40/YVTN_repeat-like_dom_sf"/>
</dbReference>
<dbReference type="PANTHER" id="PTHR45589">
    <property type="entry name" value="WD REPEAT DOMAIN 62, ISOFORM G"/>
    <property type="match status" value="1"/>
</dbReference>
<dbReference type="Gene3D" id="2.130.10.10">
    <property type="entry name" value="YVTN repeat-like/Quinoprotein amine dehydrogenase"/>
    <property type="match status" value="3"/>
</dbReference>
<dbReference type="InterPro" id="IPR052779">
    <property type="entry name" value="WDR62"/>
</dbReference>
<feature type="region of interest" description="Disordered" evidence="1">
    <location>
        <begin position="811"/>
        <end position="830"/>
    </location>
</feature>
<feature type="region of interest" description="Disordered" evidence="1">
    <location>
        <begin position="1"/>
        <end position="44"/>
    </location>
</feature>
<evidence type="ECO:0000256" key="1">
    <source>
        <dbReference type="SAM" id="MobiDB-lite"/>
    </source>
</evidence>
<dbReference type="PANTHER" id="PTHR45589:SF1">
    <property type="entry name" value="WD REPEAT DOMAIN 62, ISOFORM G"/>
    <property type="match status" value="1"/>
</dbReference>
<organism evidence="2 3">
    <name type="scientific">Aspergillus sclerotialis</name>
    <dbReference type="NCBI Taxonomy" id="2070753"/>
    <lineage>
        <taxon>Eukaryota</taxon>
        <taxon>Fungi</taxon>
        <taxon>Dikarya</taxon>
        <taxon>Ascomycota</taxon>
        <taxon>Pezizomycotina</taxon>
        <taxon>Eurotiomycetes</taxon>
        <taxon>Eurotiomycetidae</taxon>
        <taxon>Eurotiales</taxon>
        <taxon>Aspergillaceae</taxon>
        <taxon>Aspergillus</taxon>
        <taxon>Aspergillus subgen. Polypaecilum</taxon>
    </lineage>
</organism>
<evidence type="ECO:0000313" key="2">
    <source>
        <dbReference type="EMBL" id="RJE21968.1"/>
    </source>
</evidence>
<reference evidence="3" key="1">
    <citation type="submission" date="2017-02" db="EMBL/GenBank/DDBJ databases">
        <authorList>
            <person name="Tafer H."/>
            <person name="Lopandic K."/>
        </authorList>
    </citation>
    <scope>NUCLEOTIDE SEQUENCE [LARGE SCALE GENOMIC DNA]</scope>
    <source>
        <strain evidence="3">CBS 366.77</strain>
    </source>
</reference>
<dbReference type="SUPFAM" id="SSF50978">
    <property type="entry name" value="WD40 repeat-like"/>
    <property type="match status" value="2"/>
</dbReference>
<gene>
    <name evidence="2" type="ORF">PHISCL_05710</name>
</gene>
<dbReference type="EMBL" id="MVGC01000194">
    <property type="protein sequence ID" value="RJE21968.1"/>
    <property type="molecule type" value="Genomic_DNA"/>
</dbReference>
<feature type="compositionally biased region" description="Polar residues" evidence="1">
    <location>
        <begin position="1"/>
        <end position="27"/>
    </location>
</feature>
<dbReference type="AlphaFoldDB" id="A0A3A2ZFK5"/>
<dbReference type="InterPro" id="IPR036322">
    <property type="entry name" value="WD40_repeat_dom_sf"/>
</dbReference>
<feature type="region of interest" description="Disordered" evidence="1">
    <location>
        <begin position="845"/>
        <end position="954"/>
    </location>
</feature>